<dbReference type="EMBL" id="VXBB01012563">
    <property type="protein sequence ID" value="NXM58605.1"/>
    <property type="molecule type" value="Genomic_DNA"/>
</dbReference>
<reference evidence="1 2" key="1">
    <citation type="submission" date="2019-09" db="EMBL/GenBank/DDBJ databases">
        <title>Bird 10,000 Genomes (B10K) Project - Family phase.</title>
        <authorList>
            <person name="Zhang G."/>
        </authorList>
    </citation>
    <scope>NUCLEOTIDE SEQUENCE [LARGE SCALE GENOMIC DNA]</scope>
    <source>
        <strain evidence="1">B10K-DU-002-01</strain>
        <tissue evidence="1">Muscle</tissue>
    </source>
</reference>
<dbReference type="Proteomes" id="UP000534634">
    <property type="component" value="Unassembled WGS sequence"/>
</dbReference>
<gene>
    <name evidence="1" type="primary">Env1_2</name>
    <name evidence="1" type="ORF">ILLCLE_R15430</name>
</gene>
<evidence type="ECO:0000313" key="2">
    <source>
        <dbReference type="Proteomes" id="UP000534634"/>
    </source>
</evidence>
<comment type="caution">
    <text evidence="1">The sequence shown here is derived from an EMBL/GenBank/DDBJ whole genome shotgun (WGS) entry which is preliminary data.</text>
</comment>
<sequence>QDMPYDLFYRMLDAAFQSLNASKPNLTNSCWLCYDTSPPFYEGVALDTPFAHSNSPNPVQCWWNTPRREITLALISGKGICVG</sequence>
<accession>A0A7L1C0K6</accession>
<feature type="non-terminal residue" evidence="1">
    <location>
        <position position="1"/>
    </location>
</feature>
<feature type="non-terminal residue" evidence="1">
    <location>
        <position position="83"/>
    </location>
</feature>
<organism evidence="1 2">
    <name type="scientific">Illadopsis cleaveri</name>
    <name type="common">blackcap illadopsis</name>
    <dbReference type="NCBI Taxonomy" id="201329"/>
    <lineage>
        <taxon>Eukaryota</taxon>
        <taxon>Metazoa</taxon>
        <taxon>Chordata</taxon>
        <taxon>Craniata</taxon>
        <taxon>Vertebrata</taxon>
        <taxon>Euteleostomi</taxon>
        <taxon>Archelosauria</taxon>
        <taxon>Archosauria</taxon>
        <taxon>Dinosauria</taxon>
        <taxon>Saurischia</taxon>
        <taxon>Theropoda</taxon>
        <taxon>Coelurosauria</taxon>
        <taxon>Aves</taxon>
        <taxon>Neognathae</taxon>
        <taxon>Neoaves</taxon>
        <taxon>Telluraves</taxon>
        <taxon>Australaves</taxon>
        <taxon>Passeriformes</taxon>
        <taxon>Sylvioidea</taxon>
        <taxon>Timaliidae</taxon>
        <taxon>Illadopsis</taxon>
    </lineage>
</organism>
<protein>
    <submittedName>
        <fullName evidence="1">ENV1 protein</fullName>
    </submittedName>
</protein>
<dbReference type="AlphaFoldDB" id="A0A7L1C0K6"/>
<dbReference type="InterPro" id="IPR018154">
    <property type="entry name" value="TLV/ENV_coat_polyprotein"/>
</dbReference>
<evidence type="ECO:0000313" key="1">
    <source>
        <dbReference type="EMBL" id="NXM58605.1"/>
    </source>
</evidence>
<keyword evidence="2" id="KW-1185">Reference proteome</keyword>
<dbReference type="Pfam" id="PF00429">
    <property type="entry name" value="TLV_coat"/>
    <property type="match status" value="1"/>
</dbReference>
<proteinExistence type="predicted"/>
<name>A0A7L1C0K6_9PASS</name>